<accession>A0ABD4ZXD0</accession>
<name>A0ABD4ZXD0_ENTGA</name>
<evidence type="ECO:0000313" key="2">
    <source>
        <dbReference type="Proteomes" id="UP001241571"/>
    </source>
</evidence>
<sequence>MRDNKIQGYLELSMQADNYLRSLSVNHYLDLPLYEMSLVISGAQLIDLLTKQGLIISPNWLYQVPFQSSFEEMIEERMAHDKYNSDTHWLDHLLEKYLQDKESFDTSFTIDSHETCINSLLKFYTIGKPNSKNLDETPLIVLFTALRAIIAKRLIKENINDIRHSRSPLNDIEVYF</sequence>
<reference evidence="1 2" key="1">
    <citation type="submission" date="2023-06" db="EMBL/GenBank/DDBJ databases">
        <title>Acute promotion of culturable opportunistic pathogens and persistent increase of antibiotic resistance following antibiotic exposure in mouse gut microbiota.</title>
        <authorList>
            <person name="Li L."/>
            <person name="Wang B."/>
            <person name="Sun Y."/>
            <person name="Wang M."/>
            <person name="Xu H."/>
        </authorList>
    </citation>
    <scope>NUCLEOTIDE SEQUENCE [LARGE SCALE GENOMIC DNA]</scope>
    <source>
        <strain evidence="1 2">CRI2_2</strain>
    </source>
</reference>
<dbReference type="AlphaFoldDB" id="A0ABD4ZXD0"/>
<organism evidence="1 2">
    <name type="scientific">Enterococcus gallinarum</name>
    <dbReference type="NCBI Taxonomy" id="1353"/>
    <lineage>
        <taxon>Bacteria</taxon>
        <taxon>Bacillati</taxon>
        <taxon>Bacillota</taxon>
        <taxon>Bacilli</taxon>
        <taxon>Lactobacillales</taxon>
        <taxon>Enterococcaceae</taxon>
        <taxon>Enterococcus</taxon>
    </lineage>
</organism>
<proteinExistence type="predicted"/>
<gene>
    <name evidence="1" type="ORF">QRX88_17045</name>
</gene>
<evidence type="ECO:0000313" key="1">
    <source>
        <dbReference type="EMBL" id="MDL4937412.1"/>
    </source>
</evidence>
<protein>
    <submittedName>
        <fullName evidence="1">Uncharacterized protein</fullName>
    </submittedName>
</protein>
<comment type="caution">
    <text evidence="1">The sequence shown here is derived from an EMBL/GenBank/DDBJ whole genome shotgun (WGS) entry which is preliminary data.</text>
</comment>
<dbReference type="RefSeq" id="WP_103301218.1">
    <property type="nucleotide sequence ID" value="NZ_CP078506.1"/>
</dbReference>
<dbReference type="Proteomes" id="UP001241571">
    <property type="component" value="Unassembled WGS sequence"/>
</dbReference>
<dbReference type="EMBL" id="JASUBT010000017">
    <property type="protein sequence ID" value="MDL4937412.1"/>
    <property type="molecule type" value="Genomic_DNA"/>
</dbReference>